<dbReference type="SMART" id="SM00420">
    <property type="entry name" value="HTH_DEOR"/>
    <property type="match status" value="1"/>
</dbReference>
<dbReference type="PROSITE" id="PS00894">
    <property type="entry name" value="HTH_DEOR_1"/>
    <property type="match status" value="1"/>
</dbReference>
<evidence type="ECO:0000313" key="5">
    <source>
        <dbReference type="EMBL" id="GGL51987.1"/>
    </source>
</evidence>
<dbReference type="InterPro" id="IPR050313">
    <property type="entry name" value="Carb_Metab_HTH_regulators"/>
</dbReference>
<dbReference type="PANTHER" id="PTHR30363">
    <property type="entry name" value="HTH-TYPE TRANSCRIPTIONAL REGULATOR SRLR-RELATED"/>
    <property type="match status" value="1"/>
</dbReference>
<keyword evidence="6" id="KW-1185">Reference proteome</keyword>
<keyword evidence="2" id="KW-0238">DNA-binding</keyword>
<evidence type="ECO:0000256" key="1">
    <source>
        <dbReference type="ARBA" id="ARBA00023015"/>
    </source>
</evidence>
<gene>
    <name evidence="5" type="ORF">GCM10011575_07820</name>
</gene>
<dbReference type="Pfam" id="PF08220">
    <property type="entry name" value="HTH_DeoR"/>
    <property type="match status" value="1"/>
</dbReference>
<dbReference type="InterPro" id="IPR037171">
    <property type="entry name" value="NagB/RpiA_transferase-like"/>
</dbReference>
<dbReference type="GO" id="GO:0003700">
    <property type="term" value="F:DNA-binding transcription factor activity"/>
    <property type="evidence" value="ECO:0007669"/>
    <property type="project" value="InterPro"/>
</dbReference>
<dbReference type="InterPro" id="IPR001034">
    <property type="entry name" value="DeoR_HTH"/>
</dbReference>
<dbReference type="SMART" id="SM01134">
    <property type="entry name" value="DeoRC"/>
    <property type="match status" value="1"/>
</dbReference>
<dbReference type="InterPro" id="IPR036390">
    <property type="entry name" value="WH_DNA-bd_sf"/>
</dbReference>
<dbReference type="PRINTS" id="PR00037">
    <property type="entry name" value="HTHLACR"/>
</dbReference>
<dbReference type="Pfam" id="PF00455">
    <property type="entry name" value="DeoRC"/>
    <property type="match status" value="1"/>
</dbReference>
<comment type="caution">
    <text evidence="5">The sequence shown here is derived from an EMBL/GenBank/DDBJ whole genome shotgun (WGS) entry which is preliminary data.</text>
</comment>
<evidence type="ECO:0000256" key="3">
    <source>
        <dbReference type="ARBA" id="ARBA00023163"/>
    </source>
</evidence>
<reference evidence="5" key="2">
    <citation type="submission" date="2020-09" db="EMBL/GenBank/DDBJ databases">
        <authorList>
            <person name="Sun Q."/>
            <person name="Zhou Y."/>
        </authorList>
    </citation>
    <scope>NUCLEOTIDE SEQUENCE</scope>
    <source>
        <strain evidence="5">CGMCC 4.7306</strain>
    </source>
</reference>
<dbReference type="InterPro" id="IPR036388">
    <property type="entry name" value="WH-like_DNA-bd_sf"/>
</dbReference>
<dbReference type="PANTHER" id="PTHR30363:SF44">
    <property type="entry name" value="AGA OPERON TRANSCRIPTIONAL REPRESSOR-RELATED"/>
    <property type="match status" value="1"/>
</dbReference>
<dbReference type="Gene3D" id="1.10.10.10">
    <property type="entry name" value="Winged helix-like DNA-binding domain superfamily/Winged helix DNA-binding domain"/>
    <property type="match status" value="1"/>
</dbReference>
<organism evidence="5 6">
    <name type="scientific">Microlunatus endophyticus</name>
    <dbReference type="NCBI Taxonomy" id="1716077"/>
    <lineage>
        <taxon>Bacteria</taxon>
        <taxon>Bacillati</taxon>
        <taxon>Actinomycetota</taxon>
        <taxon>Actinomycetes</taxon>
        <taxon>Propionibacteriales</taxon>
        <taxon>Propionibacteriaceae</taxon>
        <taxon>Microlunatus</taxon>
    </lineage>
</organism>
<dbReference type="InterPro" id="IPR014036">
    <property type="entry name" value="DeoR-like_C"/>
</dbReference>
<dbReference type="PROSITE" id="PS51000">
    <property type="entry name" value="HTH_DEOR_2"/>
    <property type="match status" value="1"/>
</dbReference>
<evidence type="ECO:0000313" key="6">
    <source>
        <dbReference type="Proteomes" id="UP000613840"/>
    </source>
</evidence>
<reference evidence="5" key="1">
    <citation type="journal article" date="2014" name="Int. J. Syst. Evol. Microbiol.">
        <title>Complete genome sequence of Corynebacterium casei LMG S-19264T (=DSM 44701T), isolated from a smear-ripened cheese.</title>
        <authorList>
            <consortium name="US DOE Joint Genome Institute (JGI-PGF)"/>
            <person name="Walter F."/>
            <person name="Albersmeier A."/>
            <person name="Kalinowski J."/>
            <person name="Ruckert C."/>
        </authorList>
    </citation>
    <scope>NUCLEOTIDE SEQUENCE</scope>
    <source>
        <strain evidence="5">CGMCC 4.7306</strain>
    </source>
</reference>
<keyword evidence="3" id="KW-0804">Transcription</keyword>
<dbReference type="SUPFAM" id="SSF100950">
    <property type="entry name" value="NagB/RpiA/CoA transferase-like"/>
    <property type="match status" value="1"/>
</dbReference>
<accession>A0A917S416</accession>
<dbReference type="RefSeq" id="WP_188893892.1">
    <property type="nucleotide sequence ID" value="NZ_BMMZ01000002.1"/>
</dbReference>
<dbReference type="InterPro" id="IPR018356">
    <property type="entry name" value="Tscrpt_reg_HTH_DeoR_CS"/>
</dbReference>
<dbReference type="Proteomes" id="UP000613840">
    <property type="component" value="Unassembled WGS sequence"/>
</dbReference>
<dbReference type="SUPFAM" id="SSF46785">
    <property type="entry name" value="Winged helix' DNA-binding domain"/>
    <property type="match status" value="1"/>
</dbReference>
<name>A0A917S416_9ACTN</name>
<evidence type="ECO:0000256" key="2">
    <source>
        <dbReference type="ARBA" id="ARBA00023125"/>
    </source>
</evidence>
<dbReference type="EMBL" id="BMMZ01000002">
    <property type="protein sequence ID" value="GGL51987.1"/>
    <property type="molecule type" value="Genomic_DNA"/>
</dbReference>
<keyword evidence="1" id="KW-0805">Transcription regulation</keyword>
<evidence type="ECO:0000259" key="4">
    <source>
        <dbReference type="PROSITE" id="PS51000"/>
    </source>
</evidence>
<feature type="domain" description="HTH deoR-type" evidence="4">
    <location>
        <begin position="13"/>
        <end position="68"/>
    </location>
</feature>
<dbReference type="AlphaFoldDB" id="A0A917S416"/>
<proteinExistence type="predicted"/>
<sequence>MITDDSASRQGKRTQRQNAIAQAVMEHGSIRIEELAAQFGISVMTAHRDLDELQDRGLLRKSRGTATAQASTLVESSVIYRQTQRLEVKRALAATATRYVNTGQSVLLDDSTTVHQIISMLADLSPLTVITNSLIAIEEVSRTDGLSLIGLGGQYYNWCASFMGAMTNAAIARLRSDLVLMSAAAVVDGTIYFQASETVETKRAMMEAAAVRILLVDHTKFSGRALHACARLTEFDHVIVDAGTPTGLVRELRQAGIDTVVARSRR</sequence>
<protein>
    <submittedName>
        <fullName evidence="5">DeoR family transcriptional regulator</fullName>
    </submittedName>
</protein>
<dbReference type="GO" id="GO:0003677">
    <property type="term" value="F:DNA binding"/>
    <property type="evidence" value="ECO:0007669"/>
    <property type="project" value="UniProtKB-KW"/>
</dbReference>